<dbReference type="PROSITE" id="PS51462">
    <property type="entry name" value="NUDIX"/>
    <property type="match status" value="1"/>
</dbReference>
<name>A0A6C0BXX3_9ZZZZ</name>
<dbReference type="Gene3D" id="3.90.79.10">
    <property type="entry name" value="Nucleoside Triphosphate Pyrophosphohydrolase"/>
    <property type="match status" value="1"/>
</dbReference>
<feature type="domain" description="Nudix hydrolase" evidence="3">
    <location>
        <begin position="23"/>
        <end position="256"/>
    </location>
</feature>
<dbReference type="GO" id="GO:0008270">
    <property type="term" value="F:zinc ion binding"/>
    <property type="evidence" value="ECO:0007669"/>
    <property type="project" value="InterPro"/>
</dbReference>
<evidence type="ECO:0000313" key="4">
    <source>
        <dbReference type="EMBL" id="QHS96932.1"/>
    </source>
</evidence>
<protein>
    <recommendedName>
        <fullName evidence="5">Nudix hydrolase domain-containing protein</fullName>
    </recommendedName>
</protein>
<dbReference type="PANTHER" id="PTHR23114">
    <property type="entry name" value="M7GPPPN-MRNA HYDROLASE"/>
    <property type="match status" value="1"/>
</dbReference>
<dbReference type="GO" id="GO:0003676">
    <property type="term" value="F:nucleic acid binding"/>
    <property type="evidence" value="ECO:0007669"/>
    <property type="project" value="InterPro"/>
</dbReference>
<sequence length="265" mass="31197">MNSSYNFCNNCGKSGHVFHQCRFPITSIGLIPFKNTSDGIKYLMIRRKDTLGFVDFMRGKYPIYNYKYLCNIINEMTIDEKNKLLTGNFDVLWEELWGENISIQYRIEEKTSREKFELLKNGVSSGEKNYNLDTLITTSDTTWTEPEWGFAKGRRNYQEKDICCALREFHEETGYSKNSANIIQNLVPFEEIFTGSNYKSYKHCYYIANISKDVRPLTSFQKSEVSKLEWKSVEDAIDIIRPYNFEKKAVLERVNDLLNKYMLYT</sequence>
<dbReference type="PROSITE" id="PS50158">
    <property type="entry name" value="ZF_CCHC"/>
    <property type="match status" value="1"/>
</dbReference>
<dbReference type="PROSITE" id="PS00893">
    <property type="entry name" value="NUDIX_BOX"/>
    <property type="match status" value="1"/>
</dbReference>
<dbReference type="AlphaFoldDB" id="A0A6C0BXX3"/>
<evidence type="ECO:0000259" key="2">
    <source>
        <dbReference type="PROSITE" id="PS50158"/>
    </source>
</evidence>
<dbReference type="GO" id="GO:0005737">
    <property type="term" value="C:cytoplasm"/>
    <property type="evidence" value="ECO:0007669"/>
    <property type="project" value="TreeGrafter"/>
</dbReference>
<keyword evidence="1" id="KW-0378">Hydrolase</keyword>
<dbReference type="InterPro" id="IPR000086">
    <property type="entry name" value="NUDIX_hydrolase_dom"/>
</dbReference>
<evidence type="ECO:0000259" key="3">
    <source>
        <dbReference type="PROSITE" id="PS51462"/>
    </source>
</evidence>
<organism evidence="4">
    <name type="scientific">viral metagenome</name>
    <dbReference type="NCBI Taxonomy" id="1070528"/>
    <lineage>
        <taxon>unclassified sequences</taxon>
        <taxon>metagenomes</taxon>
        <taxon>organismal metagenomes</taxon>
    </lineage>
</organism>
<dbReference type="PANTHER" id="PTHR23114:SF17">
    <property type="entry name" value="M7GPPPN-MRNA HYDROLASE"/>
    <property type="match status" value="1"/>
</dbReference>
<reference evidence="4" key="1">
    <citation type="journal article" date="2020" name="Nature">
        <title>Giant virus diversity and host interactions through global metagenomics.</title>
        <authorList>
            <person name="Schulz F."/>
            <person name="Roux S."/>
            <person name="Paez-Espino D."/>
            <person name="Jungbluth S."/>
            <person name="Walsh D.A."/>
            <person name="Denef V.J."/>
            <person name="McMahon K.D."/>
            <person name="Konstantinidis K.T."/>
            <person name="Eloe-Fadrosh E.A."/>
            <person name="Kyrpides N.C."/>
            <person name="Woyke T."/>
        </authorList>
    </citation>
    <scope>NUCLEOTIDE SEQUENCE</scope>
    <source>
        <strain evidence="4">GVMAG-M-3300020166-5</strain>
    </source>
</reference>
<dbReference type="InterPro" id="IPR020084">
    <property type="entry name" value="NUDIX_hydrolase_CS"/>
</dbReference>
<dbReference type="InterPro" id="IPR001878">
    <property type="entry name" value="Znf_CCHC"/>
</dbReference>
<dbReference type="GO" id="GO:0000290">
    <property type="term" value="P:deadenylation-dependent decapping of nuclear-transcribed mRNA"/>
    <property type="evidence" value="ECO:0007669"/>
    <property type="project" value="TreeGrafter"/>
</dbReference>
<feature type="domain" description="CCHC-type" evidence="2">
    <location>
        <begin position="8"/>
        <end position="22"/>
    </location>
</feature>
<dbReference type="EMBL" id="MN739281">
    <property type="protein sequence ID" value="QHS96932.1"/>
    <property type="molecule type" value="Genomic_DNA"/>
</dbReference>
<evidence type="ECO:0008006" key="5">
    <source>
        <dbReference type="Google" id="ProtNLM"/>
    </source>
</evidence>
<accession>A0A6C0BXX3</accession>
<dbReference type="SUPFAM" id="SSF55811">
    <property type="entry name" value="Nudix"/>
    <property type="match status" value="1"/>
</dbReference>
<proteinExistence type="predicted"/>
<dbReference type="Pfam" id="PF00293">
    <property type="entry name" value="NUDIX"/>
    <property type="match status" value="1"/>
</dbReference>
<evidence type="ECO:0000256" key="1">
    <source>
        <dbReference type="ARBA" id="ARBA00022801"/>
    </source>
</evidence>
<dbReference type="GO" id="GO:0016787">
    <property type="term" value="F:hydrolase activity"/>
    <property type="evidence" value="ECO:0007669"/>
    <property type="project" value="UniProtKB-KW"/>
</dbReference>
<dbReference type="InterPro" id="IPR015797">
    <property type="entry name" value="NUDIX_hydrolase-like_dom_sf"/>
</dbReference>